<dbReference type="EMBL" id="CAJVCH010468041">
    <property type="protein sequence ID" value="CAG7820053.1"/>
    <property type="molecule type" value="Genomic_DNA"/>
</dbReference>
<evidence type="ECO:0000256" key="4">
    <source>
        <dbReference type="ARBA" id="ARBA00023136"/>
    </source>
</evidence>
<dbReference type="PROSITE" id="PS50262">
    <property type="entry name" value="G_PROTEIN_RECEP_F1_2"/>
    <property type="match status" value="1"/>
</dbReference>
<keyword evidence="4 5" id="KW-0472">Membrane</keyword>
<evidence type="ECO:0000256" key="1">
    <source>
        <dbReference type="ARBA" id="ARBA00004370"/>
    </source>
</evidence>
<evidence type="ECO:0000256" key="5">
    <source>
        <dbReference type="SAM" id="Phobius"/>
    </source>
</evidence>
<evidence type="ECO:0000259" key="6">
    <source>
        <dbReference type="PROSITE" id="PS50262"/>
    </source>
</evidence>
<protein>
    <recommendedName>
        <fullName evidence="6">G-protein coupled receptors family 1 profile domain-containing protein</fullName>
    </recommendedName>
</protein>
<feature type="transmembrane region" description="Helical" evidence="5">
    <location>
        <begin position="80"/>
        <end position="105"/>
    </location>
</feature>
<reference evidence="7" key="1">
    <citation type="submission" date="2021-06" db="EMBL/GenBank/DDBJ databases">
        <authorList>
            <person name="Hodson N. C."/>
            <person name="Mongue J. A."/>
            <person name="Jaron S. K."/>
        </authorList>
    </citation>
    <scope>NUCLEOTIDE SEQUENCE</scope>
</reference>
<dbReference type="SUPFAM" id="SSF81321">
    <property type="entry name" value="Family A G protein-coupled receptor-like"/>
    <property type="match status" value="1"/>
</dbReference>
<dbReference type="InterPro" id="IPR017452">
    <property type="entry name" value="GPCR_Rhodpsn_7TM"/>
</dbReference>
<evidence type="ECO:0000256" key="2">
    <source>
        <dbReference type="ARBA" id="ARBA00022692"/>
    </source>
</evidence>
<accession>A0A8J2LCZ6</accession>
<dbReference type="OrthoDB" id="6435638at2759"/>
<comment type="caution">
    <text evidence="7">The sequence shown here is derived from an EMBL/GenBank/DDBJ whole genome shotgun (WGS) entry which is preliminary data.</text>
</comment>
<dbReference type="GO" id="GO:0016020">
    <property type="term" value="C:membrane"/>
    <property type="evidence" value="ECO:0007669"/>
    <property type="project" value="UniProtKB-SubCell"/>
</dbReference>
<organism evidence="7 8">
    <name type="scientific">Allacma fusca</name>
    <dbReference type="NCBI Taxonomy" id="39272"/>
    <lineage>
        <taxon>Eukaryota</taxon>
        <taxon>Metazoa</taxon>
        <taxon>Ecdysozoa</taxon>
        <taxon>Arthropoda</taxon>
        <taxon>Hexapoda</taxon>
        <taxon>Collembola</taxon>
        <taxon>Symphypleona</taxon>
        <taxon>Sminthuridae</taxon>
        <taxon>Allacma</taxon>
    </lineage>
</organism>
<name>A0A8J2LCZ6_9HEXA</name>
<dbReference type="AlphaFoldDB" id="A0A8J2LCZ6"/>
<keyword evidence="2 5" id="KW-0812">Transmembrane</keyword>
<keyword evidence="8" id="KW-1185">Reference proteome</keyword>
<feature type="domain" description="G-protein coupled receptors family 1 profile" evidence="6">
    <location>
        <begin position="96"/>
        <end position="147"/>
    </location>
</feature>
<keyword evidence="3 5" id="KW-1133">Transmembrane helix</keyword>
<comment type="subcellular location">
    <subcellularLocation>
        <location evidence="1">Membrane</location>
    </subcellularLocation>
</comment>
<gene>
    <name evidence="7" type="ORF">AFUS01_LOCUS30463</name>
</gene>
<evidence type="ECO:0000313" key="8">
    <source>
        <dbReference type="Proteomes" id="UP000708208"/>
    </source>
</evidence>
<dbReference type="Proteomes" id="UP000708208">
    <property type="component" value="Unassembled WGS sequence"/>
</dbReference>
<sequence>MAEQDLVNFDVDSWVYENISYSSEVVLIPAEKIQNFETDLEGNNFSDISLTRNAANHSGFFNDSGNLQLPNDMVFGAGHLISVITYSFLFIFSLMGNATVLFVILQRRKKTSPFSRIDFMLIHLSIADLIVSLPGVIKLRNRDPRMF</sequence>
<evidence type="ECO:0000313" key="7">
    <source>
        <dbReference type="EMBL" id="CAG7820053.1"/>
    </source>
</evidence>
<proteinExistence type="predicted"/>
<evidence type="ECO:0000256" key="3">
    <source>
        <dbReference type="ARBA" id="ARBA00022989"/>
    </source>
</evidence>